<evidence type="ECO:0000259" key="2">
    <source>
        <dbReference type="Pfam" id="PF04195"/>
    </source>
</evidence>
<protein>
    <recommendedName>
        <fullName evidence="2">Transposase (putative) gypsy type domain-containing protein</fullName>
    </recommendedName>
</protein>
<keyword evidence="4" id="KW-1185">Reference proteome</keyword>
<feature type="region of interest" description="Disordered" evidence="1">
    <location>
        <begin position="606"/>
        <end position="690"/>
    </location>
</feature>
<accession>A0A5J9U8B3</accession>
<feature type="region of interest" description="Disordered" evidence="1">
    <location>
        <begin position="119"/>
        <end position="178"/>
    </location>
</feature>
<feature type="compositionally biased region" description="Gly residues" evidence="1">
    <location>
        <begin position="610"/>
        <end position="621"/>
    </location>
</feature>
<name>A0A5J9U8B3_9POAL</name>
<dbReference type="InterPro" id="IPR007321">
    <property type="entry name" value="Transposase_28"/>
</dbReference>
<dbReference type="EMBL" id="RWGY01000029">
    <property type="protein sequence ID" value="TVU19949.1"/>
    <property type="molecule type" value="Genomic_DNA"/>
</dbReference>
<dbReference type="Gramene" id="TVU19949">
    <property type="protein sequence ID" value="TVU19949"/>
    <property type="gene ID" value="EJB05_36132"/>
</dbReference>
<dbReference type="Pfam" id="PF04195">
    <property type="entry name" value="Transposase_28"/>
    <property type="match status" value="1"/>
</dbReference>
<organism evidence="3 4">
    <name type="scientific">Eragrostis curvula</name>
    <name type="common">weeping love grass</name>
    <dbReference type="NCBI Taxonomy" id="38414"/>
    <lineage>
        <taxon>Eukaryota</taxon>
        <taxon>Viridiplantae</taxon>
        <taxon>Streptophyta</taxon>
        <taxon>Embryophyta</taxon>
        <taxon>Tracheophyta</taxon>
        <taxon>Spermatophyta</taxon>
        <taxon>Magnoliopsida</taxon>
        <taxon>Liliopsida</taxon>
        <taxon>Poales</taxon>
        <taxon>Poaceae</taxon>
        <taxon>PACMAD clade</taxon>
        <taxon>Chloridoideae</taxon>
        <taxon>Eragrostideae</taxon>
        <taxon>Eragrostidinae</taxon>
        <taxon>Eragrostis</taxon>
    </lineage>
</organism>
<dbReference type="PANTHER" id="PTHR33026">
    <property type="entry name" value="OS06G0360600 PROTEIN"/>
    <property type="match status" value="1"/>
</dbReference>
<feature type="compositionally biased region" description="Polar residues" evidence="1">
    <location>
        <begin position="803"/>
        <end position="812"/>
    </location>
</feature>
<evidence type="ECO:0000256" key="1">
    <source>
        <dbReference type="SAM" id="MobiDB-lite"/>
    </source>
</evidence>
<feature type="compositionally biased region" description="Basic and acidic residues" evidence="1">
    <location>
        <begin position="134"/>
        <end position="148"/>
    </location>
</feature>
<evidence type="ECO:0000313" key="4">
    <source>
        <dbReference type="Proteomes" id="UP000324897"/>
    </source>
</evidence>
<dbReference type="Proteomes" id="UP000324897">
    <property type="component" value="Chromosome 7"/>
</dbReference>
<feature type="region of interest" description="Disordered" evidence="1">
    <location>
        <begin position="737"/>
        <end position="812"/>
    </location>
</feature>
<sequence>PEDGFVLPGGRERGKNVDLIRTRGFRGRINCSVFTPLYKEGRGPVVFRAHLISFKVFGFSLLFSRLRFSTLLPSSLRELLKVLLMARTKQTAAPIDEEPAMSGEEAAFSQEGAMSIDGDGSEELLDSLPQGEIGARDPEDVSGRREPEVPEAVAGGGSGDRKDPEGVSVEKPSADDVEASVPVKGKKFEASRDYEIYIESAYAGDFGRKRFKAGVDAGSSAAEGEGTSGYGHSSKVSDARIRTPAVIDKTYRLNRSRVGEAELAMYVERGYFEAGRARYPGDEEIPQPKANEAVVFRDYFEAGLRLPALFILQRVLTAYGIQIHHLTPNAFVQLSKFIWAVRTFNAKVNYEAFLRFFSCHLQNKKVYYDNDVLLLQYGVCTFQPRNFSKKSKLEKVALVTASRNRWDNDWVDYWFYAEVPEGENEDGSSCYPLASSLVPAEPIFSPAFSGRGKTFQPCCDAFKKACKVISGRTVVEEFIAAGVWPVEGGWKPDGTEKVKLEERKFTYRRPKFNGLKRPEGLRPLQFVEMVEECANILCDPFSAAEAYDVENGLIPKRRINRIFDSLKISYGNHAVPLGRKRLKKGETPEIATTSYIKMRGWEKKAEAPAGGAGSSGSGAGRGRGRAASRPQKASAVATTSTVLAEHRKRKRVVSRGSKSSGVSGEVRGGSSSRLASGQTEFASGSRGEDESVAGGVRLFSSGNAPVSPGLEALSEGWDGVPVIELSDTEELLDGASSLRVDVEEMQGTEPGRSALDMIEDDVLGPTGAERSGDAASSSASESSDDSSSSGNDSDSSSDAGSSYGTTKDASSLGVSLAVMSGLREYDPEGP</sequence>
<evidence type="ECO:0000313" key="3">
    <source>
        <dbReference type="EMBL" id="TVU19949.1"/>
    </source>
</evidence>
<dbReference type="OrthoDB" id="685425at2759"/>
<feature type="compositionally biased region" description="Low complexity" evidence="1">
    <location>
        <begin position="773"/>
        <end position="802"/>
    </location>
</feature>
<dbReference type="PANTHER" id="PTHR33026:SF7">
    <property type="entry name" value="OS03G0100275 PROTEIN"/>
    <property type="match status" value="1"/>
</dbReference>
<feature type="non-terminal residue" evidence="3">
    <location>
        <position position="1"/>
    </location>
</feature>
<gene>
    <name evidence="3" type="ORF">EJB05_36132</name>
</gene>
<feature type="compositionally biased region" description="Low complexity" evidence="1">
    <location>
        <begin position="625"/>
        <end position="642"/>
    </location>
</feature>
<reference evidence="3 4" key="1">
    <citation type="journal article" date="2019" name="Sci. Rep.">
        <title>A high-quality genome of Eragrostis curvula grass provides insights into Poaceae evolution and supports new strategies to enhance forage quality.</title>
        <authorList>
            <person name="Carballo J."/>
            <person name="Santos B.A.C.M."/>
            <person name="Zappacosta D."/>
            <person name="Garbus I."/>
            <person name="Selva J.P."/>
            <person name="Gallo C.A."/>
            <person name="Diaz A."/>
            <person name="Albertini E."/>
            <person name="Caccamo M."/>
            <person name="Echenique V."/>
        </authorList>
    </citation>
    <scope>NUCLEOTIDE SEQUENCE [LARGE SCALE GENOMIC DNA]</scope>
    <source>
        <strain evidence="4">cv. Victoria</strain>
        <tissue evidence="3">Leaf</tissue>
    </source>
</reference>
<comment type="caution">
    <text evidence="3">The sequence shown here is derived from an EMBL/GenBank/DDBJ whole genome shotgun (WGS) entry which is preliminary data.</text>
</comment>
<feature type="domain" description="Transposase (putative) gypsy type" evidence="2">
    <location>
        <begin position="294"/>
        <end position="359"/>
    </location>
</feature>
<dbReference type="AlphaFoldDB" id="A0A5J9U8B3"/>
<proteinExistence type="predicted"/>
<feature type="compositionally biased region" description="Low complexity" evidence="1">
    <location>
        <begin position="654"/>
        <end position="673"/>
    </location>
</feature>